<feature type="compositionally biased region" description="Low complexity" evidence="1">
    <location>
        <begin position="214"/>
        <end position="225"/>
    </location>
</feature>
<organism evidence="2 3">
    <name type="scientific">Amphibalanus amphitrite</name>
    <name type="common">Striped barnacle</name>
    <name type="synonym">Balanus amphitrite</name>
    <dbReference type="NCBI Taxonomy" id="1232801"/>
    <lineage>
        <taxon>Eukaryota</taxon>
        <taxon>Metazoa</taxon>
        <taxon>Ecdysozoa</taxon>
        <taxon>Arthropoda</taxon>
        <taxon>Crustacea</taxon>
        <taxon>Multicrustacea</taxon>
        <taxon>Cirripedia</taxon>
        <taxon>Thoracica</taxon>
        <taxon>Thoracicalcarea</taxon>
        <taxon>Balanomorpha</taxon>
        <taxon>Balanoidea</taxon>
        <taxon>Balanidae</taxon>
        <taxon>Amphibalaninae</taxon>
        <taxon>Amphibalanus</taxon>
    </lineage>
</organism>
<dbReference type="AlphaFoldDB" id="A0A6A4VF61"/>
<sequence length="269" mass="28527">MTSGQIMTSGLESETESELERLTRRVRSLRPRAGRSLSSDGTSGPSVPSRASRPSLRLRHDRRGRAPHSPQLSGGTYQECCCYECDYQPPPLPPDSSYDSSSSDFTTLPDLMTRSAPVRSAQFQPPHPLAPPAADRVAHSFPAGAKDGATLATLGVNPSRRASSDDVGSASDSGSSLYAETELNDAPRHNAESDVSSDVTSSQHKLSISKPPISSNSDAENNSSETTQTFICAPGDSLENCDLPKSPIDVGSGESLRSLNNGCTDQYSP</sequence>
<proteinExistence type="predicted"/>
<protein>
    <submittedName>
        <fullName evidence="2">Uncharacterized protein</fullName>
    </submittedName>
</protein>
<accession>A0A6A4VF61</accession>
<name>A0A6A4VF61_AMPAM</name>
<feature type="compositionally biased region" description="Low complexity" evidence="1">
    <location>
        <begin position="45"/>
        <end position="55"/>
    </location>
</feature>
<feature type="compositionally biased region" description="Basic residues" evidence="1">
    <location>
        <begin position="56"/>
        <end position="66"/>
    </location>
</feature>
<feature type="region of interest" description="Disordered" evidence="1">
    <location>
        <begin position="1"/>
        <end position="76"/>
    </location>
</feature>
<feature type="compositionally biased region" description="Polar residues" evidence="1">
    <location>
        <begin position="255"/>
        <end position="269"/>
    </location>
</feature>
<dbReference type="EMBL" id="VIIS01002067">
    <property type="protein sequence ID" value="KAF0289008.1"/>
    <property type="molecule type" value="Genomic_DNA"/>
</dbReference>
<evidence type="ECO:0000256" key="1">
    <source>
        <dbReference type="SAM" id="MobiDB-lite"/>
    </source>
</evidence>
<dbReference type="OrthoDB" id="6138780at2759"/>
<evidence type="ECO:0000313" key="2">
    <source>
        <dbReference type="EMBL" id="KAF0289008.1"/>
    </source>
</evidence>
<feature type="compositionally biased region" description="Basic residues" evidence="1">
    <location>
        <begin position="24"/>
        <end position="33"/>
    </location>
</feature>
<feature type="compositionally biased region" description="Low complexity" evidence="1">
    <location>
        <begin position="159"/>
        <end position="176"/>
    </location>
</feature>
<comment type="caution">
    <text evidence="2">The sequence shown here is derived from an EMBL/GenBank/DDBJ whole genome shotgun (WGS) entry which is preliminary data.</text>
</comment>
<feature type="compositionally biased region" description="Low complexity" evidence="1">
    <location>
        <begin position="95"/>
        <end position="104"/>
    </location>
</feature>
<feature type="region of interest" description="Disordered" evidence="1">
    <location>
        <begin position="91"/>
        <end position="269"/>
    </location>
</feature>
<keyword evidence="3" id="KW-1185">Reference proteome</keyword>
<gene>
    <name evidence="2" type="ORF">FJT64_012636</name>
</gene>
<feature type="compositionally biased region" description="Polar residues" evidence="1">
    <location>
        <begin position="193"/>
        <end position="206"/>
    </location>
</feature>
<dbReference type="Proteomes" id="UP000440578">
    <property type="component" value="Unassembled WGS sequence"/>
</dbReference>
<reference evidence="2 3" key="1">
    <citation type="submission" date="2019-07" db="EMBL/GenBank/DDBJ databases">
        <title>Draft genome assembly of a fouling barnacle, Amphibalanus amphitrite (Darwin, 1854): The first reference genome for Thecostraca.</title>
        <authorList>
            <person name="Kim W."/>
        </authorList>
    </citation>
    <scope>NUCLEOTIDE SEQUENCE [LARGE SCALE GENOMIC DNA]</scope>
    <source>
        <strain evidence="2">SNU_AA5</strain>
        <tissue evidence="2">Soma without cirri and trophi</tissue>
    </source>
</reference>
<evidence type="ECO:0000313" key="3">
    <source>
        <dbReference type="Proteomes" id="UP000440578"/>
    </source>
</evidence>